<dbReference type="EMBL" id="CM045758">
    <property type="protein sequence ID" value="KAI8029953.1"/>
    <property type="molecule type" value="Genomic_DNA"/>
</dbReference>
<organism evidence="1 2">
    <name type="scientific">Camellia lanceoleosa</name>
    <dbReference type="NCBI Taxonomy" id="1840588"/>
    <lineage>
        <taxon>Eukaryota</taxon>
        <taxon>Viridiplantae</taxon>
        <taxon>Streptophyta</taxon>
        <taxon>Embryophyta</taxon>
        <taxon>Tracheophyta</taxon>
        <taxon>Spermatophyta</taxon>
        <taxon>Magnoliopsida</taxon>
        <taxon>eudicotyledons</taxon>
        <taxon>Gunneridae</taxon>
        <taxon>Pentapetalae</taxon>
        <taxon>asterids</taxon>
        <taxon>Ericales</taxon>
        <taxon>Theaceae</taxon>
        <taxon>Camellia</taxon>
    </lineage>
</organism>
<evidence type="ECO:0000313" key="1">
    <source>
        <dbReference type="EMBL" id="KAI8029953.1"/>
    </source>
</evidence>
<comment type="caution">
    <text evidence="1">The sequence shown here is derived from an EMBL/GenBank/DDBJ whole genome shotgun (WGS) entry which is preliminary data.</text>
</comment>
<evidence type="ECO:0000313" key="2">
    <source>
        <dbReference type="Proteomes" id="UP001060215"/>
    </source>
</evidence>
<keyword evidence="2" id="KW-1185">Reference proteome</keyword>
<name>A0ACC0IXR2_9ERIC</name>
<gene>
    <name evidence="1" type="ORF">LOK49_LG01G01501</name>
</gene>
<reference evidence="1 2" key="1">
    <citation type="journal article" date="2022" name="Plant J.">
        <title>Chromosome-level genome of Camellia lanceoleosa provides a valuable resource for understanding genome evolution and self-incompatibility.</title>
        <authorList>
            <person name="Gong W."/>
            <person name="Xiao S."/>
            <person name="Wang L."/>
            <person name="Liao Z."/>
            <person name="Chang Y."/>
            <person name="Mo W."/>
            <person name="Hu G."/>
            <person name="Li W."/>
            <person name="Zhao G."/>
            <person name="Zhu H."/>
            <person name="Hu X."/>
            <person name="Ji K."/>
            <person name="Xiang X."/>
            <person name="Song Q."/>
            <person name="Yuan D."/>
            <person name="Jin S."/>
            <person name="Zhang L."/>
        </authorList>
    </citation>
    <scope>NUCLEOTIDE SEQUENCE [LARGE SCALE GENOMIC DNA]</scope>
    <source>
        <strain evidence="1">SQ_2022a</strain>
    </source>
</reference>
<proteinExistence type="predicted"/>
<accession>A0ACC0IXR2</accession>
<sequence length="491" mass="54300">MTGDHRQITSALPLHLVDVLTVADGPQTFPDASGMYMKNTPPLSSNNINSQGNLLQASGAQLIGRAAASPSGATAATPFDSATASPLPYANSPRSGTNMMNTPSPQQQSKQQQQQQRQKMMQLPQHQQQLLAQQQQFRQASLPGLGQNQLAQLQDLQGQAQQKFQTLHGQHQMQFSQTLGAQQFQDGPVMGNGSFKSSVLVPGVKEAFYVGPPTKDKLPKNSPEGSCHQLSLMKTREKVVPRLAQKVSEWLEEEVRDAKIKVLASLKQGTVEECLEWKKLSSSLKSEYPKYTPLLAKILEGLLSQNNVEDKIPHLEEIIDAADEVIGSVDTEELAKYFSFKSDPEDEGAEKMKKKMETACDQLAEALYQKGLAMAEIESMKGEEALALASTEGANVLDRTNDKSVPESNTLPDLFEENIKELKKWVDVKSSKYATLLVIRERRCGRLGTALKALNDMIQVDGEALKKKLYELKLLLLDQIGWGHWVSYERQ</sequence>
<dbReference type="Proteomes" id="UP001060215">
    <property type="component" value="Chromosome 1"/>
</dbReference>
<protein>
    <submittedName>
        <fullName evidence="1">Tripeptidyl-peptidase 2</fullName>
    </submittedName>
</protein>